<proteinExistence type="predicted"/>
<dbReference type="AlphaFoldDB" id="A0AAV8ZSN9"/>
<dbReference type="GO" id="GO:0005769">
    <property type="term" value="C:early endosome"/>
    <property type="evidence" value="ECO:0007669"/>
    <property type="project" value="TreeGrafter"/>
</dbReference>
<keyword evidence="3" id="KW-1185">Reference proteome</keyword>
<dbReference type="Pfam" id="PF00405">
    <property type="entry name" value="Transferrin"/>
    <property type="match status" value="1"/>
</dbReference>
<comment type="caution">
    <text evidence="2">The sequence shown here is derived from an EMBL/GenBank/DDBJ whole genome shotgun (WGS) entry which is preliminary data.</text>
</comment>
<dbReference type="Proteomes" id="UP001162156">
    <property type="component" value="Unassembled WGS sequence"/>
</dbReference>
<gene>
    <name evidence="2" type="ORF">NQ314_002567</name>
</gene>
<protein>
    <recommendedName>
        <fullName evidence="1">Transferrin-like domain-containing protein</fullName>
    </recommendedName>
</protein>
<dbReference type="PANTHER" id="PTHR11485">
    <property type="entry name" value="TRANSFERRIN"/>
    <property type="match status" value="1"/>
</dbReference>
<sequence length="116" mass="12729">MTVLMKEGGMEIVDCNNHVKSATHYFGPSCAVNCLSDKYNPIGDNSDKLCQICIGKIPGGRCTDSDPYAGYEGAFRCLLESGDIAFLKHNTVTELISGMEYGKVFNSCCHIFNFKQ</sequence>
<evidence type="ECO:0000313" key="2">
    <source>
        <dbReference type="EMBL" id="KAJ8967951.1"/>
    </source>
</evidence>
<accession>A0AAV8ZSN9</accession>
<dbReference type="PROSITE" id="PS51408">
    <property type="entry name" value="TRANSFERRIN_LIKE_4"/>
    <property type="match status" value="1"/>
</dbReference>
<dbReference type="PANTHER" id="PTHR11485:SF29">
    <property type="entry name" value="TRANSFERRIN 2"/>
    <property type="match status" value="1"/>
</dbReference>
<dbReference type="GO" id="GO:0055037">
    <property type="term" value="C:recycling endosome"/>
    <property type="evidence" value="ECO:0007669"/>
    <property type="project" value="TreeGrafter"/>
</dbReference>
<dbReference type="Gene3D" id="3.40.190.10">
    <property type="entry name" value="Periplasmic binding protein-like II"/>
    <property type="match status" value="1"/>
</dbReference>
<dbReference type="InterPro" id="IPR001156">
    <property type="entry name" value="Transferrin-like_dom"/>
</dbReference>
<dbReference type="EMBL" id="JANEYF010000792">
    <property type="protein sequence ID" value="KAJ8967951.1"/>
    <property type="molecule type" value="Genomic_DNA"/>
</dbReference>
<organism evidence="2 3">
    <name type="scientific">Rhamnusium bicolor</name>
    <dbReference type="NCBI Taxonomy" id="1586634"/>
    <lineage>
        <taxon>Eukaryota</taxon>
        <taxon>Metazoa</taxon>
        <taxon>Ecdysozoa</taxon>
        <taxon>Arthropoda</taxon>
        <taxon>Hexapoda</taxon>
        <taxon>Insecta</taxon>
        <taxon>Pterygota</taxon>
        <taxon>Neoptera</taxon>
        <taxon>Endopterygota</taxon>
        <taxon>Coleoptera</taxon>
        <taxon>Polyphaga</taxon>
        <taxon>Cucujiformia</taxon>
        <taxon>Chrysomeloidea</taxon>
        <taxon>Cerambycidae</taxon>
        <taxon>Lepturinae</taxon>
        <taxon>Rhagiini</taxon>
        <taxon>Rhamnusium</taxon>
    </lineage>
</organism>
<dbReference type="SUPFAM" id="SSF53850">
    <property type="entry name" value="Periplasmic binding protein-like II"/>
    <property type="match status" value="1"/>
</dbReference>
<evidence type="ECO:0000259" key="1">
    <source>
        <dbReference type="PROSITE" id="PS51408"/>
    </source>
</evidence>
<evidence type="ECO:0000313" key="3">
    <source>
        <dbReference type="Proteomes" id="UP001162156"/>
    </source>
</evidence>
<dbReference type="GO" id="GO:0005886">
    <property type="term" value="C:plasma membrane"/>
    <property type="evidence" value="ECO:0007669"/>
    <property type="project" value="TreeGrafter"/>
</dbReference>
<dbReference type="GO" id="GO:0006826">
    <property type="term" value="P:iron ion transport"/>
    <property type="evidence" value="ECO:0007669"/>
    <property type="project" value="TreeGrafter"/>
</dbReference>
<dbReference type="GO" id="GO:0005615">
    <property type="term" value="C:extracellular space"/>
    <property type="evidence" value="ECO:0007669"/>
    <property type="project" value="TreeGrafter"/>
</dbReference>
<feature type="domain" description="Transferrin-like" evidence="1">
    <location>
        <begin position="1"/>
        <end position="116"/>
    </location>
</feature>
<name>A0AAV8ZSN9_9CUCU</name>
<reference evidence="2" key="1">
    <citation type="journal article" date="2023" name="Insect Mol. Biol.">
        <title>Genome sequencing provides insights into the evolution of gene families encoding plant cell wall-degrading enzymes in longhorned beetles.</title>
        <authorList>
            <person name="Shin N.R."/>
            <person name="Okamura Y."/>
            <person name="Kirsch R."/>
            <person name="Pauchet Y."/>
        </authorList>
    </citation>
    <scope>NUCLEOTIDE SEQUENCE</scope>
    <source>
        <strain evidence="2">RBIC_L_NR</strain>
    </source>
</reference>